<reference evidence="1 2" key="1">
    <citation type="journal article" date="2019" name="Nat. Med.">
        <title>A library of human gut bacterial isolates paired with longitudinal multiomics data enables mechanistic microbiome research.</title>
        <authorList>
            <person name="Poyet M."/>
            <person name="Groussin M."/>
            <person name="Gibbons S.M."/>
            <person name="Avila-Pacheco J."/>
            <person name="Jiang X."/>
            <person name="Kearney S.M."/>
            <person name="Perrotta A.R."/>
            <person name="Berdy B."/>
            <person name="Zhao S."/>
            <person name="Lieberman T.D."/>
            <person name="Swanson P.K."/>
            <person name="Smith M."/>
            <person name="Roesemann S."/>
            <person name="Alexander J.E."/>
            <person name="Rich S.A."/>
            <person name="Livny J."/>
            <person name="Vlamakis H."/>
            <person name="Clish C."/>
            <person name="Bullock K."/>
            <person name="Deik A."/>
            <person name="Scott J."/>
            <person name="Pierce K.A."/>
            <person name="Xavier R.J."/>
            <person name="Alm E.J."/>
        </authorList>
    </citation>
    <scope>NUCLEOTIDE SEQUENCE [LARGE SCALE GENOMIC DNA]</scope>
    <source>
        <strain evidence="1 2">BIOML-A10</strain>
    </source>
</reference>
<dbReference type="Proteomes" id="UP000422221">
    <property type="component" value="Unassembled WGS sequence"/>
</dbReference>
<dbReference type="EMBL" id="VWMK01000014">
    <property type="protein sequence ID" value="KAA3762992.1"/>
    <property type="molecule type" value="Genomic_DNA"/>
</dbReference>
<protein>
    <submittedName>
        <fullName evidence="1">Thiamine biosynthesis protein</fullName>
    </submittedName>
</protein>
<dbReference type="InterPro" id="IPR027939">
    <property type="entry name" value="NMT1/THI5"/>
</dbReference>
<dbReference type="SUPFAM" id="SSF53850">
    <property type="entry name" value="Periplasmic binding protein-like II"/>
    <property type="match status" value="1"/>
</dbReference>
<dbReference type="PANTHER" id="PTHR31528:SF3">
    <property type="entry name" value="THIAMINE BIOSYNTHESIS PROTEIN HI_0357-RELATED"/>
    <property type="match status" value="1"/>
</dbReference>
<name>A0A7J4XH37_9BACE</name>
<proteinExistence type="predicted"/>
<comment type="caution">
    <text evidence="1">The sequence shown here is derived from an EMBL/GenBank/DDBJ whole genome shotgun (WGS) entry which is preliminary data.</text>
</comment>
<accession>A0A7J4XH37</accession>
<sequence>MPVELHPLSLGIMPTMDVFPFIVAQKSGIYDSLGLKVNLVQFDSPYDRDAAFLTGKIDGTITDYPSIALLQVHHPGGSVIMATQGYFCFITNRQNPINQFDELKEKNIAISRGTVIDYATDLLCEKYGIKSGEINKPEIAQIPLRLNMLQYGQIEATFLPDPFATIAMKNGNKSLISTRELNIHLTGTAFTETALKEKRKEITALIKGYNLGVKHIQACSPKELNLLLTEAAGIPDYIAKLILLPSYTPAKRPDEQDIRQTIKWLRNKNKIPDNYQGENLIDTTFLPRTMNTSANRHAKR</sequence>
<dbReference type="Gene3D" id="3.40.190.10">
    <property type="entry name" value="Periplasmic binding protein-like II"/>
    <property type="match status" value="2"/>
</dbReference>
<dbReference type="PANTHER" id="PTHR31528">
    <property type="entry name" value="4-AMINO-5-HYDROXYMETHYL-2-METHYLPYRIMIDINE PHOSPHATE SYNTHASE THI11-RELATED"/>
    <property type="match status" value="1"/>
</dbReference>
<evidence type="ECO:0000313" key="1">
    <source>
        <dbReference type="EMBL" id="KAA3762992.1"/>
    </source>
</evidence>
<dbReference type="Pfam" id="PF13379">
    <property type="entry name" value="NMT1_2"/>
    <property type="match status" value="1"/>
</dbReference>
<organism evidence="1 2">
    <name type="scientific">Bacteroides salyersiae</name>
    <dbReference type="NCBI Taxonomy" id="291644"/>
    <lineage>
        <taxon>Bacteria</taxon>
        <taxon>Pseudomonadati</taxon>
        <taxon>Bacteroidota</taxon>
        <taxon>Bacteroidia</taxon>
        <taxon>Bacteroidales</taxon>
        <taxon>Bacteroidaceae</taxon>
        <taxon>Bacteroides</taxon>
    </lineage>
</organism>
<dbReference type="AlphaFoldDB" id="A0A7J4XH37"/>
<dbReference type="GO" id="GO:0009228">
    <property type="term" value="P:thiamine biosynthetic process"/>
    <property type="evidence" value="ECO:0007669"/>
    <property type="project" value="InterPro"/>
</dbReference>
<evidence type="ECO:0000313" key="2">
    <source>
        <dbReference type="Proteomes" id="UP000422221"/>
    </source>
</evidence>
<gene>
    <name evidence="1" type="ORF">F3F73_14615</name>
</gene>